<feature type="region of interest" description="Disordered" evidence="1">
    <location>
        <begin position="176"/>
        <end position="210"/>
    </location>
</feature>
<name>A0ABM7L996_9PSED</name>
<dbReference type="Proteomes" id="UP001064896">
    <property type="component" value="Chromosome"/>
</dbReference>
<accession>A0ABM7L996</accession>
<dbReference type="InterPro" id="IPR021973">
    <property type="entry name" value="SprA-related"/>
</dbReference>
<sequence>MRIGSAAYLPSPTLASPSSRGSLSGAATESSSSLRSSSATNDRSLSTGTRADVRDGEGAASARATRQQEQQDLQEIAELAARDREVRAHEQAHAAVGAAYAGSPSYSFKRGPDGQSYATGGEVGIDVSAVAGDPAATLRKMAVVQRAALAPADPSAQDRRVAAEAAAQAGQALVELAQQRREEASEETASKAAARAKSEDESSSSASPAANQDLGIYLQVASPSALGPLLDTRA</sequence>
<evidence type="ECO:0000256" key="1">
    <source>
        <dbReference type="SAM" id="MobiDB-lite"/>
    </source>
</evidence>
<feature type="region of interest" description="Disordered" evidence="1">
    <location>
        <begin position="1"/>
        <end position="74"/>
    </location>
</feature>
<feature type="compositionally biased region" description="Polar residues" evidence="1">
    <location>
        <begin position="64"/>
        <end position="73"/>
    </location>
</feature>
<dbReference type="EMBL" id="AP023081">
    <property type="protein sequence ID" value="BCD86177.1"/>
    <property type="molecule type" value="Genomic_DNA"/>
</dbReference>
<evidence type="ECO:0008006" key="4">
    <source>
        <dbReference type="Google" id="ProtNLM"/>
    </source>
</evidence>
<dbReference type="Pfam" id="PF12118">
    <property type="entry name" value="SprA-related"/>
    <property type="match status" value="1"/>
</dbReference>
<organism evidence="2 3">
    <name type="scientific">Pseudomonas solani</name>
    <dbReference type="NCBI Taxonomy" id="2731552"/>
    <lineage>
        <taxon>Bacteria</taxon>
        <taxon>Pseudomonadati</taxon>
        <taxon>Pseudomonadota</taxon>
        <taxon>Gammaproteobacteria</taxon>
        <taxon>Pseudomonadales</taxon>
        <taxon>Pseudomonadaceae</taxon>
        <taxon>Pseudomonas</taxon>
    </lineage>
</organism>
<reference evidence="2" key="1">
    <citation type="submission" date="2020-05" db="EMBL/GenBank/DDBJ databases">
        <title>Complete genome sequence of Pseudomonas sp. Sm006.</title>
        <authorList>
            <person name="Takeuchi K."/>
            <person name="Someya N."/>
        </authorList>
    </citation>
    <scope>NUCLEOTIDE SEQUENCE</scope>
    <source>
        <strain evidence="2">Sm006</strain>
    </source>
</reference>
<feature type="compositionally biased region" description="Low complexity" evidence="1">
    <location>
        <begin position="21"/>
        <end position="40"/>
    </location>
</feature>
<protein>
    <recommendedName>
        <fullName evidence="4">SprA-related family protein</fullName>
    </recommendedName>
</protein>
<proteinExistence type="predicted"/>
<gene>
    <name evidence="2" type="ORF">PSm6_25840</name>
</gene>
<evidence type="ECO:0000313" key="3">
    <source>
        <dbReference type="Proteomes" id="UP001064896"/>
    </source>
</evidence>
<evidence type="ECO:0000313" key="2">
    <source>
        <dbReference type="EMBL" id="BCD86177.1"/>
    </source>
</evidence>
<keyword evidence="3" id="KW-1185">Reference proteome</keyword>